<dbReference type="GO" id="GO:0005886">
    <property type="term" value="C:plasma membrane"/>
    <property type="evidence" value="ECO:0007669"/>
    <property type="project" value="UniProtKB-SubCell"/>
</dbReference>
<keyword evidence="12" id="KW-1185">Reference proteome</keyword>
<dbReference type="OrthoDB" id="9812372at2"/>
<evidence type="ECO:0000256" key="5">
    <source>
        <dbReference type="ARBA" id="ARBA00022989"/>
    </source>
</evidence>
<keyword evidence="7" id="KW-0143">Chaperone</keyword>
<evidence type="ECO:0000256" key="9">
    <source>
        <dbReference type="ARBA" id="ARBA00040743"/>
    </source>
</evidence>
<keyword evidence="6" id="KW-0472">Membrane</keyword>
<name>A0A1C2G0W9_9GAMM</name>
<evidence type="ECO:0000256" key="6">
    <source>
        <dbReference type="ARBA" id="ARBA00023136"/>
    </source>
</evidence>
<evidence type="ECO:0000256" key="7">
    <source>
        <dbReference type="ARBA" id="ARBA00023186"/>
    </source>
</evidence>
<dbReference type="EMBL" id="PSYR01000002">
    <property type="protein sequence ID" value="RCN55860.1"/>
    <property type="molecule type" value="Genomic_DNA"/>
</dbReference>
<evidence type="ECO:0000256" key="4">
    <source>
        <dbReference type="ARBA" id="ARBA00022692"/>
    </source>
</evidence>
<keyword evidence="3" id="KW-0997">Cell inner membrane</keyword>
<evidence type="ECO:0000256" key="8">
    <source>
        <dbReference type="ARBA" id="ARBA00038408"/>
    </source>
</evidence>
<comment type="subcellular location">
    <subcellularLocation>
        <location evidence="1">Cell inner membrane</location>
        <topology evidence="1">Single-pass type II membrane protein</topology>
        <orientation evidence="1">Periplasmic side</orientation>
    </subcellularLocation>
</comment>
<accession>A0A1C2G0W9</accession>
<evidence type="ECO:0000256" key="3">
    <source>
        <dbReference type="ARBA" id="ARBA00022519"/>
    </source>
</evidence>
<protein>
    <recommendedName>
        <fullName evidence="9">Periplasmic chaperone PpiD</fullName>
    </recommendedName>
    <alternativeName>
        <fullName evidence="10">Periplasmic folding chaperone</fullName>
    </alternativeName>
</protein>
<dbReference type="Gene3D" id="1.10.4030.10">
    <property type="entry name" value="Porin chaperone SurA, peptide-binding domain"/>
    <property type="match status" value="1"/>
</dbReference>
<keyword evidence="2" id="KW-1003">Cell membrane</keyword>
<comment type="similarity">
    <text evidence="8">Belongs to the PpiD chaperone family.</text>
</comment>
<dbReference type="Proteomes" id="UP000253250">
    <property type="component" value="Unassembled WGS sequence"/>
</dbReference>
<dbReference type="InterPro" id="IPR046357">
    <property type="entry name" value="PPIase_dom_sf"/>
</dbReference>
<dbReference type="InterPro" id="IPR023058">
    <property type="entry name" value="PPIase_PpiC_CS"/>
</dbReference>
<reference evidence="11 12" key="1">
    <citation type="submission" date="2018-02" db="EMBL/GenBank/DDBJ databases">
        <title>Insights into the biology of acidophilic members of the Acidiferrobacteraceae family derived from comparative genomic analyses.</title>
        <authorList>
            <person name="Issotta F."/>
            <person name="Thyssen C."/>
            <person name="Mena C."/>
            <person name="Moya A."/>
            <person name="Bellenberg S."/>
            <person name="Sproer C."/>
            <person name="Covarrubias P.C."/>
            <person name="Sand W."/>
            <person name="Quatrini R."/>
            <person name="Vera M."/>
        </authorList>
    </citation>
    <scope>NUCLEOTIDE SEQUENCE [LARGE SCALE GENOMIC DNA]</scope>
    <source>
        <strain evidence="12">m-1</strain>
    </source>
</reference>
<evidence type="ECO:0000256" key="2">
    <source>
        <dbReference type="ARBA" id="ARBA00022475"/>
    </source>
</evidence>
<evidence type="ECO:0000256" key="1">
    <source>
        <dbReference type="ARBA" id="ARBA00004382"/>
    </source>
</evidence>
<dbReference type="GO" id="GO:0003755">
    <property type="term" value="F:peptidyl-prolyl cis-trans isomerase activity"/>
    <property type="evidence" value="ECO:0007669"/>
    <property type="project" value="InterPro"/>
</dbReference>
<gene>
    <name evidence="11" type="ORF">C4900_08070</name>
</gene>
<evidence type="ECO:0000313" key="12">
    <source>
        <dbReference type="Proteomes" id="UP000253250"/>
    </source>
</evidence>
<dbReference type="PROSITE" id="PS01096">
    <property type="entry name" value="PPIC_PPIASE_1"/>
    <property type="match status" value="1"/>
</dbReference>
<dbReference type="Pfam" id="PF00639">
    <property type="entry name" value="Rotamase"/>
    <property type="match status" value="1"/>
</dbReference>
<proteinExistence type="inferred from homology"/>
<dbReference type="RefSeq" id="WP_065970924.1">
    <property type="nucleotide sequence ID" value="NZ_CP080624.1"/>
</dbReference>
<dbReference type="InterPro" id="IPR000297">
    <property type="entry name" value="PPIase_PpiC"/>
</dbReference>
<dbReference type="PANTHER" id="PTHR47529:SF1">
    <property type="entry name" value="PERIPLASMIC CHAPERONE PPID"/>
    <property type="match status" value="1"/>
</dbReference>
<dbReference type="PROSITE" id="PS50198">
    <property type="entry name" value="PPIC_PPIASE_2"/>
    <property type="match status" value="1"/>
</dbReference>
<evidence type="ECO:0000313" key="11">
    <source>
        <dbReference type="EMBL" id="RCN55860.1"/>
    </source>
</evidence>
<dbReference type="InterPro" id="IPR027304">
    <property type="entry name" value="Trigger_fact/SurA_dom_sf"/>
</dbReference>
<dbReference type="Gene3D" id="3.10.50.40">
    <property type="match status" value="1"/>
</dbReference>
<dbReference type="Pfam" id="PF13624">
    <property type="entry name" value="SurA_N_3"/>
    <property type="match status" value="1"/>
</dbReference>
<dbReference type="PANTHER" id="PTHR47529">
    <property type="entry name" value="PEPTIDYL-PROLYL CIS-TRANS ISOMERASE D"/>
    <property type="match status" value="1"/>
</dbReference>
<keyword evidence="5" id="KW-1133">Transmembrane helix</keyword>
<dbReference type="SUPFAM" id="SSF54534">
    <property type="entry name" value="FKBP-like"/>
    <property type="match status" value="1"/>
</dbReference>
<keyword evidence="4" id="KW-0812">Transmembrane</keyword>
<dbReference type="InterPro" id="IPR052029">
    <property type="entry name" value="PpiD_chaperone"/>
</dbReference>
<evidence type="ECO:0000256" key="10">
    <source>
        <dbReference type="ARBA" id="ARBA00042775"/>
    </source>
</evidence>
<dbReference type="AlphaFoldDB" id="A0A1C2G0W9"/>
<dbReference type="SUPFAM" id="SSF109998">
    <property type="entry name" value="Triger factor/SurA peptide-binding domain-like"/>
    <property type="match status" value="1"/>
</dbReference>
<sequence length="638" mass="69414">MLNALREKTQGLMGAALLVILVVPFVLWGVSSYFGGASKVYVARGRGLRITQEQFARALAQQRVALEHAFGKNLNPALLSSSKFKRAVLRGLINKTLLIHSAQKAGYVVNRDELAYEIRHIPAFRVKGHFSPTRYRELLAAQGLTVPGFEHRVRDLTLLNEVKAGLLASAFVPQQVVAHAARLFGQKRAFAYVVLSPRHFMPTGAVSPARIQQYYTKHRQAFRLPQQVRIDYVVLSPHAVMHAMKDQKVGMAALQRAYQAHIAQFTRPEERLVRHIMIALPPHPTAQAIASAKARLAALRTQIQHGASFAALARRYSQDPASAAHGGSLGFVTQADLSKPVGRVAFALPLHKVSAPVVGHSGVHLLEVSAIRPASVVPFAQVRAMLVRMVLKGRARRRMYHLSERLRNAAYEHPHGLASVARRLGIKVRESAWFTRAGGAGVAALPQVVKAVFAPKVLAGRRNTHAIAVGADALVVAHVVARKAARFKPLATARPAVVRAIRAADARRRVKAQEDLLLKELRKGASLKALARQMRLVLEIPAPAEAVTPGLAPTLLKAVFATPVSVATHPVPGSVHLGHGRRAVFVVHQVIPGAVHPGSARYVKLERSLIGDSGVETYLAYMKSLRARAHIHINASAL</sequence>
<dbReference type="STRING" id="163359.A9R16_13340"/>
<organism evidence="11 12">
    <name type="scientific">Acidiferrobacter thiooxydans</name>
    <dbReference type="NCBI Taxonomy" id="163359"/>
    <lineage>
        <taxon>Bacteria</taxon>
        <taxon>Pseudomonadati</taxon>
        <taxon>Pseudomonadota</taxon>
        <taxon>Gammaproteobacteria</taxon>
        <taxon>Acidiferrobacterales</taxon>
        <taxon>Acidiferrobacteraceae</taxon>
        <taxon>Acidiferrobacter</taxon>
    </lineage>
</organism>
<comment type="caution">
    <text evidence="11">The sequence shown here is derived from an EMBL/GenBank/DDBJ whole genome shotgun (WGS) entry which is preliminary data.</text>
</comment>